<dbReference type="InterPro" id="IPR003439">
    <property type="entry name" value="ABC_transporter-like_ATP-bd"/>
</dbReference>
<gene>
    <name evidence="5" type="ORF">EA472_15500</name>
</gene>
<dbReference type="InterPro" id="IPR051120">
    <property type="entry name" value="ABC_AA/LPS_Transport"/>
</dbReference>
<organism evidence="5 6">
    <name type="scientific">Natrarchaeobius chitinivorans</name>
    <dbReference type="NCBI Taxonomy" id="1679083"/>
    <lineage>
        <taxon>Archaea</taxon>
        <taxon>Methanobacteriati</taxon>
        <taxon>Methanobacteriota</taxon>
        <taxon>Stenosarchaea group</taxon>
        <taxon>Halobacteria</taxon>
        <taxon>Halobacteriales</taxon>
        <taxon>Natrialbaceae</taxon>
        <taxon>Natrarchaeobius</taxon>
    </lineage>
</organism>
<keyword evidence="6" id="KW-1185">Reference proteome</keyword>
<dbReference type="CDD" id="cd03219">
    <property type="entry name" value="ABC_Mj1267_LivG_branched"/>
    <property type="match status" value="1"/>
</dbReference>
<feature type="domain" description="ABC transporter" evidence="4">
    <location>
        <begin position="18"/>
        <end position="249"/>
    </location>
</feature>
<dbReference type="PROSITE" id="PS50893">
    <property type="entry name" value="ABC_TRANSPORTER_2"/>
    <property type="match status" value="1"/>
</dbReference>
<dbReference type="PANTHER" id="PTHR45772">
    <property type="entry name" value="CONSERVED COMPONENT OF ABC TRANSPORTER FOR NATURAL AMINO ACIDS-RELATED"/>
    <property type="match status" value="1"/>
</dbReference>
<proteinExistence type="predicted"/>
<dbReference type="GO" id="GO:0005886">
    <property type="term" value="C:plasma membrane"/>
    <property type="evidence" value="ECO:0007669"/>
    <property type="project" value="TreeGrafter"/>
</dbReference>
<evidence type="ECO:0000259" key="4">
    <source>
        <dbReference type="PROSITE" id="PS50893"/>
    </source>
</evidence>
<dbReference type="SUPFAM" id="SSF52540">
    <property type="entry name" value="P-loop containing nucleoside triphosphate hydrolases"/>
    <property type="match status" value="1"/>
</dbReference>
<comment type="caution">
    <text evidence="5">The sequence shown here is derived from an EMBL/GenBank/DDBJ whole genome shotgun (WGS) entry which is preliminary data.</text>
</comment>
<evidence type="ECO:0000256" key="1">
    <source>
        <dbReference type="ARBA" id="ARBA00022448"/>
    </source>
</evidence>
<dbReference type="OrthoDB" id="44250at2157"/>
<keyword evidence="3 5" id="KW-0067">ATP-binding</keyword>
<dbReference type="GO" id="GO:0016887">
    <property type="term" value="F:ATP hydrolysis activity"/>
    <property type="evidence" value="ECO:0007669"/>
    <property type="project" value="InterPro"/>
</dbReference>
<dbReference type="EMBL" id="REFZ01000011">
    <property type="protein sequence ID" value="RQG98951.1"/>
    <property type="molecule type" value="Genomic_DNA"/>
</dbReference>
<dbReference type="PANTHER" id="PTHR45772:SF8">
    <property type="entry name" value="HIGH-AFFINITY BRANCHED-CHAIN AMINO ACID TRANSPORT ATP-BINDING PROTEIN"/>
    <property type="match status" value="1"/>
</dbReference>
<dbReference type="InterPro" id="IPR027417">
    <property type="entry name" value="P-loop_NTPase"/>
</dbReference>
<dbReference type="Proteomes" id="UP000281431">
    <property type="component" value="Unassembled WGS sequence"/>
</dbReference>
<dbReference type="Gene3D" id="3.40.50.300">
    <property type="entry name" value="P-loop containing nucleotide triphosphate hydrolases"/>
    <property type="match status" value="1"/>
</dbReference>
<name>A0A3N6MRQ3_NATCH</name>
<dbReference type="InterPro" id="IPR003593">
    <property type="entry name" value="AAA+_ATPase"/>
</dbReference>
<keyword evidence="1" id="KW-0813">Transport</keyword>
<dbReference type="Pfam" id="PF00005">
    <property type="entry name" value="ABC_tran"/>
    <property type="match status" value="1"/>
</dbReference>
<dbReference type="AlphaFoldDB" id="A0A3N6MRQ3"/>
<evidence type="ECO:0000256" key="2">
    <source>
        <dbReference type="ARBA" id="ARBA00022741"/>
    </source>
</evidence>
<evidence type="ECO:0000256" key="3">
    <source>
        <dbReference type="ARBA" id="ARBA00022840"/>
    </source>
</evidence>
<evidence type="ECO:0000313" key="6">
    <source>
        <dbReference type="Proteomes" id="UP000281431"/>
    </source>
</evidence>
<reference evidence="5 6" key="1">
    <citation type="submission" date="2018-10" db="EMBL/GenBank/DDBJ databases">
        <title>Natrarchaeobius chitinivorans gen. nov., sp. nov., and Natrarchaeobius haloalkaliphilus sp. nov., alkaliphilic, chitin-utilizing haloarchaea from hypersaline alkaline lakes.</title>
        <authorList>
            <person name="Sorokin D.Y."/>
            <person name="Elcheninov A.G."/>
            <person name="Kostrikina N.A."/>
            <person name="Bale N.J."/>
            <person name="Sinninghe Damste J.S."/>
            <person name="Khijniak T.V."/>
            <person name="Kublanov I.V."/>
            <person name="Toshchakov S.V."/>
        </authorList>
    </citation>
    <scope>NUCLEOTIDE SEQUENCE [LARGE SCALE GENOMIC DNA]</scope>
    <source>
        <strain evidence="5 6">AArcht7</strain>
    </source>
</reference>
<sequence>MRSKQGTNDGPKTNEALLSASGLTKRFGGLTAVNDVDFRLPKGQIRCLIGPNGAGKSTFLKLLTGFHTPTDGTIYYKGEDITSSHPHIRAKSGISFKFQKLSTYQDLTVEQNLRIPTQLYTDGDQLDEHIDELLELVELTDKRSMPVTNLSHGEQQWLEIAMTMGVEPELLLLDEPTAGMTIDETEKTAGLVRDLIDEDVTVLIVEHDINFVRGISDMVTVMHNGQIFAEGSVEEIVTHEGVKKIYLGKSVEGD</sequence>
<keyword evidence="2" id="KW-0547">Nucleotide-binding</keyword>
<dbReference type="GO" id="GO:0005524">
    <property type="term" value="F:ATP binding"/>
    <property type="evidence" value="ECO:0007669"/>
    <property type="project" value="UniProtKB-KW"/>
</dbReference>
<dbReference type="SMART" id="SM00382">
    <property type="entry name" value="AAA"/>
    <property type="match status" value="1"/>
</dbReference>
<evidence type="ECO:0000313" key="5">
    <source>
        <dbReference type="EMBL" id="RQG98951.1"/>
    </source>
</evidence>
<accession>A0A3N6MRQ3</accession>
<protein>
    <submittedName>
        <fullName evidence="5">ABC transporter ATP-binding protein</fullName>
    </submittedName>
</protein>